<evidence type="ECO:0000259" key="6">
    <source>
        <dbReference type="Pfam" id="PF00441"/>
    </source>
</evidence>
<evidence type="ECO:0000313" key="9">
    <source>
        <dbReference type="EMBL" id="KWF30836.1"/>
    </source>
</evidence>
<name>A0A132EJB2_9BURK</name>
<dbReference type="SUPFAM" id="SSF47203">
    <property type="entry name" value="Acyl-CoA dehydrogenase C-terminal domain-like"/>
    <property type="match status" value="1"/>
</dbReference>
<dbReference type="Proteomes" id="UP000062912">
    <property type="component" value="Unassembled WGS sequence"/>
</dbReference>
<feature type="domain" description="Acyl-CoA dehydrogenase/oxidase N-terminal" evidence="8">
    <location>
        <begin position="4"/>
        <end position="115"/>
    </location>
</feature>
<protein>
    <submittedName>
        <fullName evidence="9">Acyl-CoA dehydrogenase</fullName>
    </submittedName>
</protein>
<dbReference type="InterPro" id="IPR009075">
    <property type="entry name" value="AcylCo_DH/oxidase_C"/>
</dbReference>
<dbReference type="RefSeq" id="WP_060241024.1">
    <property type="nucleotide sequence ID" value="NZ_LPJR01000025.1"/>
</dbReference>
<dbReference type="PANTHER" id="PTHR43884:SF12">
    <property type="entry name" value="ISOVALERYL-COA DEHYDROGENASE, MITOCHONDRIAL-RELATED"/>
    <property type="match status" value="1"/>
</dbReference>
<dbReference type="FunFam" id="2.40.110.10:FF:000001">
    <property type="entry name" value="Acyl-CoA dehydrogenase, mitochondrial"/>
    <property type="match status" value="1"/>
</dbReference>
<feature type="domain" description="Acyl-CoA oxidase/dehydrogenase middle" evidence="7">
    <location>
        <begin position="121"/>
        <end position="215"/>
    </location>
</feature>
<evidence type="ECO:0000259" key="8">
    <source>
        <dbReference type="Pfam" id="PF02771"/>
    </source>
</evidence>
<dbReference type="OrthoDB" id="9770681at2"/>
<dbReference type="InterPro" id="IPR009100">
    <property type="entry name" value="AcylCoA_DH/oxidase_NM_dom_sf"/>
</dbReference>
<comment type="caution">
    <text evidence="9">The sequence shown here is derived from an EMBL/GenBank/DDBJ whole genome shotgun (WGS) entry which is preliminary data.</text>
</comment>
<keyword evidence="4" id="KW-0274">FAD</keyword>
<dbReference type="InterPro" id="IPR036250">
    <property type="entry name" value="AcylCo_DH-like_C"/>
</dbReference>
<dbReference type="PANTHER" id="PTHR43884">
    <property type="entry name" value="ACYL-COA DEHYDROGENASE"/>
    <property type="match status" value="1"/>
</dbReference>
<evidence type="ECO:0000313" key="10">
    <source>
        <dbReference type="Proteomes" id="UP000062912"/>
    </source>
</evidence>
<dbReference type="AlphaFoldDB" id="A0A132EJB2"/>
<dbReference type="PROSITE" id="PS00072">
    <property type="entry name" value="ACYL_COA_DH_1"/>
    <property type="match status" value="1"/>
</dbReference>
<dbReference type="Gene3D" id="1.20.140.10">
    <property type="entry name" value="Butyryl-CoA Dehydrogenase, subunit A, domain 3"/>
    <property type="match status" value="1"/>
</dbReference>
<evidence type="ECO:0000256" key="1">
    <source>
        <dbReference type="ARBA" id="ARBA00001974"/>
    </source>
</evidence>
<dbReference type="InterPro" id="IPR006091">
    <property type="entry name" value="Acyl-CoA_Oxase/DH_mid-dom"/>
</dbReference>
<dbReference type="GO" id="GO:0003995">
    <property type="term" value="F:acyl-CoA dehydrogenase activity"/>
    <property type="evidence" value="ECO:0007669"/>
    <property type="project" value="InterPro"/>
</dbReference>
<evidence type="ECO:0000256" key="5">
    <source>
        <dbReference type="ARBA" id="ARBA00023002"/>
    </source>
</evidence>
<dbReference type="InterPro" id="IPR006089">
    <property type="entry name" value="Acyl-CoA_DH_CS"/>
</dbReference>
<dbReference type="Pfam" id="PF02771">
    <property type="entry name" value="Acyl-CoA_dh_N"/>
    <property type="match status" value="1"/>
</dbReference>
<dbReference type="GO" id="GO:0050660">
    <property type="term" value="F:flavin adenine dinucleotide binding"/>
    <property type="evidence" value="ECO:0007669"/>
    <property type="project" value="InterPro"/>
</dbReference>
<keyword evidence="5" id="KW-0560">Oxidoreductase</keyword>
<feature type="domain" description="Acyl-CoA dehydrogenase/oxidase C-terminal" evidence="6">
    <location>
        <begin position="227"/>
        <end position="378"/>
    </location>
</feature>
<organism evidence="9 10">
    <name type="scientific">Burkholderia pseudomultivorans</name>
    <dbReference type="NCBI Taxonomy" id="1207504"/>
    <lineage>
        <taxon>Bacteria</taxon>
        <taxon>Pseudomonadati</taxon>
        <taxon>Pseudomonadota</taxon>
        <taxon>Betaproteobacteria</taxon>
        <taxon>Burkholderiales</taxon>
        <taxon>Burkholderiaceae</taxon>
        <taxon>Burkholderia</taxon>
        <taxon>Burkholderia cepacia complex</taxon>
    </lineage>
</organism>
<reference evidence="9 10" key="1">
    <citation type="submission" date="2015-11" db="EMBL/GenBank/DDBJ databases">
        <title>Expanding the genomic diversity of Burkholderia species for the development of highly accurate diagnostics.</title>
        <authorList>
            <person name="Sahl J."/>
            <person name="Keim P."/>
            <person name="Wagner D."/>
        </authorList>
    </citation>
    <scope>NUCLEOTIDE SEQUENCE [LARGE SCALE GENOMIC DNA]</scope>
    <source>
        <strain evidence="9 10">MSMB368WGS</strain>
    </source>
</reference>
<dbReference type="Gene3D" id="1.10.540.10">
    <property type="entry name" value="Acyl-CoA dehydrogenase/oxidase, N-terminal domain"/>
    <property type="match status" value="1"/>
</dbReference>
<evidence type="ECO:0000256" key="2">
    <source>
        <dbReference type="ARBA" id="ARBA00009347"/>
    </source>
</evidence>
<evidence type="ECO:0000259" key="7">
    <source>
        <dbReference type="Pfam" id="PF02770"/>
    </source>
</evidence>
<proteinExistence type="inferred from homology"/>
<dbReference type="EMBL" id="LPJR01000025">
    <property type="protein sequence ID" value="KWF30836.1"/>
    <property type="molecule type" value="Genomic_DNA"/>
</dbReference>
<dbReference type="Pfam" id="PF00441">
    <property type="entry name" value="Acyl-CoA_dh_1"/>
    <property type="match status" value="1"/>
</dbReference>
<evidence type="ECO:0000256" key="3">
    <source>
        <dbReference type="ARBA" id="ARBA00022630"/>
    </source>
</evidence>
<dbReference type="InterPro" id="IPR013786">
    <property type="entry name" value="AcylCoA_DH/ox_N"/>
</dbReference>
<dbReference type="InterPro" id="IPR037069">
    <property type="entry name" value="AcylCoA_DH/ox_N_sf"/>
</dbReference>
<keyword evidence="3" id="KW-0285">Flavoprotein</keyword>
<gene>
    <name evidence="9" type="ORF">WT56_12540</name>
</gene>
<dbReference type="PIRSF" id="PIRSF016578">
    <property type="entry name" value="HsaA"/>
    <property type="match status" value="1"/>
</dbReference>
<comment type="cofactor">
    <cofactor evidence="1">
        <name>FAD</name>
        <dbReference type="ChEBI" id="CHEBI:57692"/>
    </cofactor>
</comment>
<dbReference type="InterPro" id="IPR046373">
    <property type="entry name" value="Acyl-CoA_Oxase/DH_mid-dom_sf"/>
</dbReference>
<evidence type="ECO:0000256" key="4">
    <source>
        <dbReference type="ARBA" id="ARBA00022827"/>
    </source>
</evidence>
<accession>A0A132EJB2</accession>
<dbReference type="Gene3D" id="2.40.110.10">
    <property type="entry name" value="Butyryl-CoA Dehydrogenase, subunit A, domain 2"/>
    <property type="match status" value="1"/>
</dbReference>
<comment type="similarity">
    <text evidence="2">Belongs to the acyl-CoA dehydrogenase family.</text>
</comment>
<dbReference type="FunFam" id="1.10.540.10:FF:000002">
    <property type="entry name" value="Acyl-CoA dehydrogenase FadE19"/>
    <property type="match status" value="1"/>
</dbReference>
<dbReference type="FunFam" id="1.20.140.10:FF:000011">
    <property type="entry name" value="Medium-chain specific acyl-CoA dehydrogenase, mitochondrial"/>
    <property type="match status" value="1"/>
</dbReference>
<sequence length="380" mass="41917">MKFTEEQDMLRDMVRRVAEEQVRPLVADMEETKRFPEELVEVFGDLGLLQMWVPEAYGGPGGDLTSVCIAKEEIGKVSLAASTLCANNSIGLILPLLHFGTDAQRARYLPEAAKGRTVSSVAITEPEAGSDVSAIRTTARRDGDSYVINGQKSWITWAAQAHYMLVFARTSEGRGHDGISVFLIDTKTPGLKIGRKEVKMGRHGSPTYQVFFEDMRVEADCLLGEEGNGFKACMKILDLNRPSVAASSLGLAQAALDESVQYAKDRRQFGKRIGDFQAIQFKLADMAMKIEAARALLYTSTQEIDAGDTSRLTLLSSMAKCYVTDIAMEAALEAVQVHGSYGYSTEYPVERFMRDAKLNQILEGTNEIHRLIIARQLLGK</sequence>
<dbReference type="PROSITE" id="PS00073">
    <property type="entry name" value="ACYL_COA_DH_2"/>
    <property type="match status" value="1"/>
</dbReference>
<dbReference type="Pfam" id="PF02770">
    <property type="entry name" value="Acyl-CoA_dh_M"/>
    <property type="match status" value="1"/>
</dbReference>
<dbReference type="SUPFAM" id="SSF56645">
    <property type="entry name" value="Acyl-CoA dehydrogenase NM domain-like"/>
    <property type="match status" value="1"/>
</dbReference>